<evidence type="ECO:0000259" key="6">
    <source>
        <dbReference type="PROSITE" id="PS52019"/>
    </source>
</evidence>
<evidence type="ECO:0000313" key="8">
    <source>
        <dbReference type="Proteomes" id="UP001519309"/>
    </source>
</evidence>
<dbReference type="Gene3D" id="3.40.366.10">
    <property type="entry name" value="Malonyl-Coenzyme A Acyl Carrier Protein, domain 2"/>
    <property type="match status" value="1"/>
</dbReference>
<comment type="caution">
    <text evidence="5">Lacks conserved residue(s) required for the propagation of feature annotation.</text>
</comment>
<dbReference type="Pfam" id="PF21089">
    <property type="entry name" value="PKS_DH_N"/>
    <property type="match status" value="1"/>
</dbReference>
<dbReference type="PANTHER" id="PTHR43775">
    <property type="entry name" value="FATTY ACID SYNTHASE"/>
    <property type="match status" value="1"/>
</dbReference>
<keyword evidence="2 7" id="KW-0808">Transferase</keyword>
<feature type="non-terminal residue" evidence="7">
    <location>
        <position position="530"/>
    </location>
</feature>
<gene>
    <name evidence="7" type="ORF">J2Z21_009848</name>
</gene>
<accession>A0ABS4MAW6</accession>
<dbReference type="InterPro" id="IPR016035">
    <property type="entry name" value="Acyl_Trfase/lysoPLipase"/>
</dbReference>
<comment type="pathway">
    <text evidence="1">Antibiotic biosynthesis.</text>
</comment>
<feature type="domain" description="PKS/mFAS DH" evidence="6">
    <location>
        <begin position="355"/>
        <end position="530"/>
    </location>
</feature>
<dbReference type="InterPro" id="IPR016036">
    <property type="entry name" value="Malonyl_transacylase_ACP-bd"/>
</dbReference>
<dbReference type="SMART" id="SM00827">
    <property type="entry name" value="PKS_AT"/>
    <property type="match status" value="1"/>
</dbReference>
<dbReference type="InterPro" id="IPR049552">
    <property type="entry name" value="PKS_DH_N"/>
</dbReference>
<dbReference type="InterPro" id="IPR050091">
    <property type="entry name" value="PKS_NRPS_Biosynth_Enz"/>
</dbReference>
<dbReference type="InterPro" id="IPR014043">
    <property type="entry name" value="Acyl_transferase_dom"/>
</dbReference>
<dbReference type="EMBL" id="JAGGLP010000078">
    <property type="protein sequence ID" value="MBP2056827.1"/>
    <property type="molecule type" value="Genomic_DNA"/>
</dbReference>
<sequence length="530" mass="55856">MFAEAFDAVCAGLDEHLNGSVAAVVRGEGLPDWVGAGLVDETVWAQAGLFAVEVALFRLLESWGIAPQVVAGHSIGELAAAYVAGVWSLEDACAVVAARGRLMQELPSGGAMVAVEATEEQVAEAIQDRALVGIAAVNGPRAVVISGAEAEVEAVAEELAQAGARTRRLRVSHAFHSPLMEPMLERFAEVVSAVGYQTPQLAMVSALTGQPVTSEVTDPAYWVSHVREAVRFADAVSALRESGVRTFVEIGPDGVLSGMGPQIRTTSEAGDAGEPGNGEVWLPVLRRGRDEVRALFTAVAKVHVRGLAVDWEQIFTRTGARRVDLPTYAFQRQRYWLNAVSASRVEHLGLESSGHPLLGAAVELPATGGLVLTGQLSLSAQPWLADHVVAGRVVVPGAALLEMAVRAGDEAECGRIEELLIETPLTLPERGGVRVQVTVEGPDEAGRREFGVYAQAEDASGGEWTRHATGVVAPADMGVDEVVVGDGELAVWPPVGAVEVDLADFYGGLGRRGLVYGPVFRGTQAAWRRG</sequence>
<dbReference type="Pfam" id="PF00698">
    <property type="entry name" value="Acyl_transf_1"/>
    <property type="match status" value="1"/>
</dbReference>
<proteinExistence type="predicted"/>
<keyword evidence="8" id="KW-1185">Reference proteome</keyword>
<dbReference type="InterPro" id="IPR049900">
    <property type="entry name" value="PKS_mFAS_DH"/>
</dbReference>
<feature type="region of interest" description="N-terminal hotdog fold" evidence="5">
    <location>
        <begin position="355"/>
        <end position="479"/>
    </location>
</feature>
<evidence type="ECO:0000256" key="4">
    <source>
        <dbReference type="ARBA" id="ARBA00023315"/>
    </source>
</evidence>
<reference evidence="7 8" key="1">
    <citation type="submission" date="2021-03" db="EMBL/GenBank/DDBJ databases">
        <title>Genomic Encyclopedia of Type Strains, Phase IV (KMG-IV): sequencing the most valuable type-strain genomes for metagenomic binning, comparative biology and taxonomic classification.</title>
        <authorList>
            <person name="Goeker M."/>
        </authorList>
    </citation>
    <scope>NUCLEOTIDE SEQUENCE [LARGE SCALE GENOMIC DNA]</scope>
    <source>
        <strain evidence="7 8">DSM 40499</strain>
    </source>
</reference>
<dbReference type="RefSeq" id="WP_209508478.1">
    <property type="nucleotide sequence ID" value="NZ_JAGGLP010000078.1"/>
</dbReference>
<dbReference type="Gene3D" id="3.10.129.110">
    <property type="entry name" value="Polyketide synthase dehydratase"/>
    <property type="match status" value="1"/>
</dbReference>
<dbReference type="Proteomes" id="UP001519309">
    <property type="component" value="Unassembled WGS sequence"/>
</dbReference>
<name>A0ABS4MAW6_9ACTN</name>
<dbReference type="SMART" id="SM00826">
    <property type="entry name" value="PKS_DH"/>
    <property type="match status" value="1"/>
</dbReference>
<dbReference type="GO" id="GO:0016740">
    <property type="term" value="F:transferase activity"/>
    <property type="evidence" value="ECO:0007669"/>
    <property type="project" value="UniProtKB-KW"/>
</dbReference>
<dbReference type="InterPro" id="IPR042104">
    <property type="entry name" value="PKS_dehydratase_sf"/>
</dbReference>
<dbReference type="SUPFAM" id="SSF52151">
    <property type="entry name" value="FabD/lysophospholipase-like"/>
    <property type="match status" value="1"/>
</dbReference>
<organism evidence="7 8">
    <name type="scientific">Streptomyces griseochromogenes</name>
    <dbReference type="NCBI Taxonomy" id="68214"/>
    <lineage>
        <taxon>Bacteria</taxon>
        <taxon>Bacillati</taxon>
        <taxon>Actinomycetota</taxon>
        <taxon>Actinomycetes</taxon>
        <taxon>Kitasatosporales</taxon>
        <taxon>Streptomycetaceae</taxon>
        <taxon>Streptomyces</taxon>
    </lineage>
</organism>
<evidence type="ECO:0000256" key="1">
    <source>
        <dbReference type="ARBA" id="ARBA00004792"/>
    </source>
</evidence>
<dbReference type="SUPFAM" id="SSF55048">
    <property type="entry name" value="Probable ACP-binding domain of malonyl-CoA ACP transacylase"/>
    <property type="match status" value="1"/>
</dbReference>
<dbReference type="PROSITE" id="PS52019">
    <property type="entry name" value="PKS_MFAS_DH"/>
    <property type="match status" value="1"/>
</dbReference>
<evidence type="ECO:0000256" key="2">
    <source>
        <dbReference type="ARBA" id="ARBA00022679"/>
    </source>
</evidence>
<evidence type="ECO:0000313" key="7">
    <source>
        <dbReference type="EMBL" id="MBP2056827.1"/>
    </source>
</evidence>
<dbReference type="InterPro" id="IPR020807">
    <property type="entry name" value="PKS_DH"/>
</dbReference>
<keyword evidence="3" id="KW-0511">Multifunctional enzyme</keyword>
<feature type="region of interest" description="C-terminal hotdog fold" evidence="5">
    <location>
        <begin position="497"/>
        <end position="530"/>
    </location>
</feature>
<evidence type="ECO:0000256" key="3">
    <source>
        <dbReference type="ARBA" id="ARBA00023268"/>
    </source>
</evidence>
<comment type="caution">
    <text evidence="7">The sequence shown here is derived from an EMBL/GenBank/DDBJ whole genome shotgun (WGS) entry which is preliminary data.</text>
</comment>
<evidence type="ECO:0000256" key="5">
    <source>
        <dbReference type="PROSITE-ProRule" id="PRU01363"/>
    </source>
</evidence>
<keyword evidence="4" id="KW-0012">Acyltransferase</keyword>
<dbReference type="PANTHER" id="PTHR43775:SF51">
    <property type="entry name" value="INACTIVE PHENOLPHTHIOCEROL SYNTHESIS POLYKETIDE SYNTHASE TYPE I PKS1-RELATED"/>
    <property type="match status" value="1"/>
</dbReference>
<protein>
    <submittedName>
        <fullName evidence="7">Acyl transferase domain-containing protein</fullName>
    </submittedName>
</protein>
<dbReference type="InterPro" id="IPR001227">
    <property type="entry name" value="Ac_transferase_dom_sf"/>
</dbReference>